<sequence length="179" mass="17939">MTQTLPATTARSRALAAGRFAGMALLGSWLLAASAQISLPMWPVPATLQSLVVLLLGALGGPAAGLAAVAAYLAQGVAGLPVFANGAAGPAALVGPTGGYLLGFALAAWLAGFARGQDFARQAVLLLAAHLLLFVPGVAWLAAYVGPARAFEAGFLLFVPGTVVKTALALALLRALARR</sequence>
<organism evidence="4 5">
    <name type="scientific">Falsiroseomonas frigidaquae</name>
    <dbReference type="NCBI Taxonomy" id="487318"/>
    <lineage>
        <taxon>Bacteria</taxon>
        <taxon>Pseudomonadati</taxon>
        <taxon>Pseudomonadota</taxon>
        <taxon>Alphaproteobacteria</taxon>
        <taxon>Acetobacterales</taxon>
        <taxon>Roseomonadaceae</taxon>
        <taxon>Falsiroseomonas</taxon>
    </lineage>
</organism>
<comment type="caution">
    <text evidence="4">The sequence shown here is derived from an EMBL/GenBank/DDBJ whole genome shotgun (WGS) entry which is preliminary data.</text>
</comment>
<dbReference type="PIRSF" id="PIRSF016661">
    <property type="entry name" value="BioY"/>
    <property type="match status" value="1"/>
</dbReference>
<keyword evidence="3" id="KW-1133">Transmembrane helix</keyword>
<dbReference type="Proteomes" id="UP000765160">
    <property type="component" value="Unassembled WGS sequence"/>
</dbReference>
<evidence type="ECO:0000256" key="3">
    <source>
        <dbReference type="SAM" id="Phobius"/>
    </source>
</evidence>
<feature type="transmembrane region" description="Helical" evidence="3">
    <location>
        <begin position="123"/>
        <end position="143"/>
    </location>
</feature>
<evidence type="ECO:0000313" key="4">
    <source>
        <dbReference type="EMBL" id="NKE44201.1"/>
    </source>
</evidence>
<protein>
    <recommendedName>
        <fullName evidence="2">Biotin transporter</fullName>
    </recommendedName>
</protein>
<accession>A0ABX1EU97</accession>
<evidence type="ECO:0000256" key="2">
    <source>
        <dbReference type="PIRNR" id="PIRNR016661"/>
    </source>
</evidence>
<dbReference type="PANTHER" id="PTHR34295">
    <property type="entry name" value="BIOTIN TRANSPORTER BIOY"/>
    <property type="match status" value="1"/>
</dbReference>
<keyword evidence="3" id="KW-0812">Transmembrane</keyword>
<dbReference type="Pfam" id="PF02632">
    <property type="entry name" value="BioY"/>
    <property type="match status" value="1"/>
</dbReference>
<name>A0ABX1EU97_9PROT</name>
<feature type="transmembrane region" description="Helical" evidence="3">
    <location>
        <begin position="93"/>
        <end position="111"/>
    </location>
</feature>
<dbReference type="RefSeq" id="WP_168047993.1">
    <property type="nucleotide sequence ID" value="NZ_JAATJR010000002.1"/>
</dbReference>
<dbReference type="InterPro" id="IPR003784">
    <property type="entry name" value="BioY"/>
</dbReference>
<feature type="transmembrane region" description="Helical" evidence="3">
    <location>
        <begin position="155"/>
        <end position="177"/>
    </location>
</feature>
<feature type="transmembrane region" description="Helical" evidence="3">
    <location>
        <begin position="51"/>
        <end position="73"/>
    </location>
</feature>
<feature type="transmembrane region" description="Helical" evidence="3">
    <location>
        <begin position="20"/>
        <end position="39"/>
    </location>
</feature>
<evidence type="ECO:0000313" key="5">
    <source>
        <dbReference type="Proteomes" id="UP000765160"/>
    </source>
</evidence>
<keyword evidence="2 3" id="KW-0472">Membrane</keyword>
<evidence type="ECO:0000256" key="1">
    <source>
        <dbReference type="ARBA" id="ARBA00010692"/>
    </source>
</evidence>
<dbReference type="PANTHER" id="PTHR34295:SF1">
    <property type="entry name" value="BIOTIN TRANSPORTER BIOY"/>
    <property type="match status" value="1"/>
</dbReference>
<dbReference type="Gene3D" id="1.10.1760.20">
    <property type="match status" value="1"/>
</dbReference>
<keyword evidence="2" id="KW-0813">Transport</keyword>
<proteinExistence type="inferred from homology"/>
<keyword evidence="2" id="KW-1003">Cell membrane</keyword>
<reference evidence="4 5" key="1">
    <citation type="submission" date="2020-03" db="EMBL/GenBank/DDBJ databases">
        <title>Roseomonas selenitidurans sp. nov. isolated from soil.</title>
        <authorList>
            <person name="Liu H."/>
        </authorList>
    </citation>
    <scope>NUCLEOTIDE SEQUENCE [LARGE SCALE GENOMIC DNA]</scope>
    <source>
        <strain evidence="4 5">JCM 15073</strain>
    </source>
</reference>
<comment type="similarity">
    <text evidence="1 2">Belongs to the BioY family.</text>
</comment>
<gene>
    <name evidence="4" type="ORF">HB662_05395</name>
</gene>
<dbReference type="EMBL" id="JAAVTX010000002">
    <property type="protein sequence ID" value="NKE44201.1"/>
    <property type="molecule type" value="Genomic_DNA"/>
</dbReference>
<keyword evidence="5" id="KW-1185">Reference proteome</keyword>
<comment type="subcellular location">
    <subcellularLocation>
        <location evidence="2">Cell membrane</location>
        <topology evidence="2">Multi-pass membrane protein</topology>
    </subcellularLocation>
</comment>